<keyword evidence="2" id="KW-1133">Transmembrane helix</keyword>
<feature type="transmembrane region" description="Helical" evidence="2">
    <location>
        <begin position="192"/>
        <end position="208"/>
    </location>
</feature>
<dbReference type="RefSeq" id="WP_203917832.1">
    <property type="nucleotide sequence ID" value="NZ_BONZ01000021.1"/>
</dbReference>
<feature type="transmembrane region" description="Helical" evidence="2">
    <location>
        <begin position="250"/>
        <end position="267"/>
    </location>
</feature>
<dbReference type="AlphaFoldDB" id="A0A8J3QPJ1"/>
<organism evidence="3 4">
    <name type="scientific">Rugosimonospora africana</name>
    <dbReference type="NCBI Taxonomy" id="556532"/>
    <lineage>
        <taxon>Bacteria</taxon>
        <taxon>Bacillati</taxon>
        <taxon>Actinomycetota</taxon>
        <taxon>Actinomycetes</taxon>
        <taxon>Micromonosporales</taxon>
        <taxon>Micromonosporaceae</taxon>
        <taxon>Rugosimonospora</taxon>
    </lineage>
</organism>
<proteinExistence type="predicted"/>
<feature type="region of interest" description="Disordered" evidence="1">
    <location>
        <begin position="1"/>
        <end position="33"/>
    </location>
</feature>
<reference evidence="3" key="1">
    <citation type="submission" date="2021-01" db="EMBL/GenBank/DDBJ databases">
        <title>Whole genome shotgun sequence of Rugosimonospora africana NBRC 104875.</title>
        <authorList>
            <person name="Komaki H."/>
            <person name="Tamura T."/>
        </authorList>
    </citation>
    <scope>NUCLEOTIDE SEQUENCE</scope>
    <source>
        <strain evidence="3">NBRC 104875</strain>
    </source>
</reference>
<evidence type="ECO:0000313" key="3">
    <source>
        <dbReference type="EMBL" id="GIH14176.1"/>
    </source>
</evidence>
<accession>A0A8J3QPJ1</accession>
<name>A0A8J3QPJ1_9ACTN</name>
<feature type="transmembrane region" description="Helical" evidence="2">
    <location>
        <begin position="279"/>
        <end position="299"/>
    </location>
</feature>
<comment type="caution">
    <text evidence="3">The sequence shown here is derived from an EMBL/GenBank/DDBJ whole genome shotgun (WGS) entry which is preliminary data.</text>
</comment>
<feature type="transmembrane region" description="Helical" evidence="2">
    <location>
        <begin position="425"/>
        <end position="445"/>
    </location>
</feature>
<keyword evidence="2" id="KW-0812">Transmembrane</keyword>
<feature type="transmembrane region" description="Helical" evidence="2">
    <location>
        <begin position="169"/>
        <end position="186"/>
    </location>
</feature>
<keyword evidence="2" id="KW-0472">Membrane</keyword>
<evidence type="ECO:0000256" key="1">
    <source>
        <dbReference type="SAM" id="MobiDB-lite"/>
    </source>
</evidence>
<feature type="transmembrane region" description="Helical" evidence="2">
    <location>
        <begin position="50"/>
        <end position="69"/>
    </location>
</feature>
<feature type="transmembrane region" description="Helical" evidence="2">
    <location>
        <begin position="457"/>
        <end position="476"/>
    </location>
</feature>
<feature type="transmembrane region" description="Helical" evidence="2">
    <location>
        <begin position="143"/>
        <end position="162"/>
    </location>
</feature>
<feature type="transmembrane region" description="Helical" evidence="2">
    <location>
        <begin position="382"/>
        <end position="405"/>
    </location>
</feature>
<protein>
    <submittedName>
        <fullName evidence="3">Uncharacterized protein</fullName>
    </submittedName>
</protein>
<feature type="compositionally biased region" description="Low complexity" evidence="1">
    <location>
        <begin position="22"/>
        <end position="33"/>
    </location>
</feature>
<keyword evidence="4" id="KW-1185">Reference proteome</keyword>
<feature type="transmembrane region" description="Helical" evidence="2">
    <location>
        <begin position="355"/>
        <end position="375"/>
    </location>
</feature>
<sequence>MSQTSVTDSAPPTEPRPEPQAEPESPAEPVVAGRRGLSGRGLAAFARHEWTLVATSSLVLAVVMTWPTLRYPTRTLPSDVWDPSLQSWEMSWSAWAILHHPAQLWQGNAFYTEKYSFAYSDSLLGYLPAGLIGSGPTAAVLRYNILFVLAFALACFGAYILARQLGSNIPGAAVAGTAFAFAPWRWTQVSHLHVLSTGGIALSLAMLARGHGYSLRGGYRPDRVRPRWALAGWLVAAWQVTLGFGIGLPFAYVLALLVIVAIVWWLVRRPAFSRRLLRVDVIGAIVFAAAGAAMAYPYFQVLRTYPYAQRALTEILFYSPGFLGFVTAPSNEWLWGPHQQRAQIDMIPQGGWEGLMLPGYTLYALAAIGLVYSAWSWRRRVLLLIGLLGFGTLAMGLRAPVSSFYYKMYDYLPGWSGIRTPGRLIVWVTLVLVLLAAGATTVLTERVRTWSGRLRRGSLRSLVTVSLAVPCLFVLVEGVQTTAFPTVPRAPASFASLPGPLLVLPTNWKDDELAMLWSTANFVPLVNGSSGFFPQGFLHTEEVVKTFPDATSVQYLRGLGVRTVLVLRQPNAMRFDGPPEDAGIPVHALTGSIDGLGISRDEQPDAVIYHLDPD</sequence>
<evidence type="ECO:0000313" key="4">
    <source>
        <dbReference type="Proteomes" id="UP000642748"/>
    </source>
</evidence>
<gene>
    <name evidence="3" type="ORF">Raf01_23480</name>
</gene>
<evidence type="ECO:0000256" key="2">
    <source>
        <dbReference type="SAM" id="Phobius"/>
    </source>
</evidence>
<dbReference type="EMBL" id="BONZ01000021">
    <property type="protein sequence ID" value="GIH14176.1"/>
    <property type="molecule type" value="Genomic_DNA"/>
</dbReference>
<dbReference type="Proteomes" id="UP000642748">
    <property type="component" value="Unassembled WGS sequence"/>
</dbReference>